<dbReference type="EMBL" id="PVUH01000003">
    <property type="protein sequence ID" value="PRW94380.1"/>
    <property type="molecule type" value="Genomic_DNA"/>
</dbReference>
<name>A0A2T0IGD7_PSEFL</name>
<gene>
    <name evidence="1" type="ORF">C7A10_06270</name>
</gene>
<evidence type="ECO:0000313" key="1">
    <source>
        <dbReference type="EMBL" id="PRW94380.1"/>
    </source>
</evidence>
<sequence length="71" mass="7643">MLAKIVNDNAGCLVHSGAHSFFASKLVPTKNGHYGCFNRALRIRLHESASGPLCTGKPGQCRPGRHRCISP</sequence>
<dbReference type="Proteomes" id="UP000239731">
    <property type="component" value="Unassembled WGS sequence"/>
</dbReference>
<accession>A0A2T0IGD7</accession>
<reference evidence="1 2" key="1">
    <citation type="submission" date="2018-03" db="EMBL/GenBank/DDBJ databases">
        <title>Blue discolouration in mozzarella cheese caused by Pseudomonas fluorescens.</title>
        <authorList>
            <person name="Chiesa F."/>
            <person name="Dalmasso A."/>
            <person name="Lomonaco S."/>
        </authorList>
    </citation>
    <scope>NUCLEOTIDE SEQUENCE [LARGE SCALE GENOMIC DNA]</scope>
    <source>
        <strain evidence="1 2">11293</strain>
    </source>
</reference>
<dbReference type="AlphaFoldDB" id="A0A2T0IGD7"/>
<comment type="caution">
    <text evidence="1">The sequence shown here is derived from an EMBL/GenBank/DDBJ whole genome shotgun (WGS) entry which is preliminary data.</text>
</comment>
<organism evidence="1 2">
    <name type="scientific">Pseudomonas fluorescens</name>
    <dbReference type="NCBI Taxonomy" id="294"/>
    <lineage>
        <taxon>Bacteria</taxon>
        <taxon>Pseudomonadati</taxon>
        <taxon>Pseudomonadota</taxon>
        <taxon>Gammaproteobacteria</taxon>
        <taxon>Pseudomonadales</taxon>
        <taxon>Pseudomonadaceae</taxon>
        <taxon>Pseudomonas</taxon>
    </lineage>
</organism>
<evidence type="ECO:0000313" key="2">
    <source>
        <dbReference type="Proteomes" id="UP000239731"/>
    </source>
</evidence>
<proteinExistence type="predicted"/>
<protein>
    <submittedName>
        <fullName evidence="1">Uncharacterized protein</fullName>
    </submittedName>
</protein>